<feature type="non-terminal residue" evidence="3">
    <location>
        <position position="440"/>
    </location>
</feature>
<feature type="transmembrane region" description="Helical" evidence="1">
    <location>
        <begin position="325"/>
        <end position="348"/>
    </location>
</feature>
<feature type="transmembrane region" description="Helical" evidence="1">
    <location>
        <begin position="33"/>
        <end position="52"/>
    </location>
</feature>
<keyword evidence="1" id="KW-0812">Transmembrane</keyword>
<keyword evidence="1" id="KW-1133">Transmembrane helix</keyword>
<feature type="transmembrane region" description="Helical" evidence="1">
    <location>
        <begin position="206"/>
        <end position="228"/>
    </location>
</feature>
<dbReference type="InterPro" id="IPR002656">
    <property type="entry name" value="Acyl_transf_3_dom"/>
</dbReference>
<proteinExistence type="predicted"/>
<dbReference type="OrthoDB" id="207378at2759"/>
<reference evidence="3 4" key="1">
    <citation type="journal article" date="2007" name="Science">
        <title>Sea anemone genome reveals ancestral eumetazoan gene repertoire and genomic organization.</title>
        <authorList>
            <person name="Putnam N.H."/>
            <person name="Srivastava M."/>
            <person name="Hellsten U."/>
            <person name="Dirks B."/>
            <person name="Chapman J."/>
            <person name="Salamov A."/>
            <person name="Terry A."/>
            <person name="Shapiro H."/>
            <person name="Lindquist E."/>
            <person name="Kapitonov V.V."/>
            <person name="Jurka J."/>
            <person name="Genikhovich G."/>
            <person name="Grigoriev I.V."/>
            <person name="Lucas S.M."/>
            <person name="Steele R.E."/>
            <person name="Finnerty J.R."/>
            <person name="Technau U."/>
            <person name="Martindale M.Q."/>
            <person name="Rokhsar D.S."/>
        </authorList>
    </citation>
    <scope>NUCLEOTIDE SEQUENCE [LARGE SCALE GENOMIC DNA]</scope>
    <source>
        <strain evidence="4">CH2 X CH6</strain>
    </source>
</reference>
<feature type="transmembrane region" description="Helical" evidence="1">
    <location>
        <begin position="399"/>
        <end position="421"/>
    </location>
</feature>
<evidence type="ECO:0000259" key="2">
    <source>
        <dbReference type="Pfam" id="PF01757"/>
    </source>
</evidence>
<sequence>EFFLSFSIIRNTSRIMDTNVPPGAITSINGMRVLSMFWVILGHTFLFMTLASGLTSNLLTSYKVVQRFSFQVILNATVSVDSFFFLSGLLVAYLSMRHMDKTNGRLNLFKYYFHRFWRLTPAYMLVILFFNKLTRFLGDGPLWYTVQLNRPCDKYWWTNLLYINNFYPKELTDECLGWSWYLANDMQFYIISPIFLFAAHRFRWPGLLVSVGLFLVASFSSTIGIIVADNMNVVGTTNPQGVNPTDLVYIKPYTRIAPYLTGIVLGYILHRYEADKKKGITRVPGPVIMLCGWCLAIICAVAPLYGTYKTVKKDHPSPFNRAENVMYGTFMRFSWSLGLAWVVYACHIGKGGLVNKILSARFWIPLSRLTYMAYLVHIIVLLVIFTSTRTLFYYSDVNISWNFLSAVSAAYLCAFIVSVTIEMPMMQLEKILFKTDRKKD</sequence>
<protein>
    <recommendedName>
        <fullName evidence="2">Acyltransferase 3 domain-containing protein</fullName>
    </recommendedName>
</protein>
<dbReference type="AlphaFoldDB" id="A7RMP7"/>
<dbReference type="eggNOG" id="KOG3700">
    <property type="taxonomic scope" value="Eukaryota"/>
</dbReference>
<keyword evidence="4" id="KW-1185">Reference proteome</keyword>
<dbReference type="EMBL" id="DS469520">
    <property type="protein sequence ID" value="EDO47384.1"/>
    <property type="molecule type" value="Genomic_DNA"/>
</dbReference>
<dbReference type="PhylomeDB" id="A7RMP7"/>
<dbReference type="PANTHER" id="PTHR11161:SF0">
    <property type="entry name" value="O-ACYLTRANSFERASE LIKE PROTEIN"/>
    <property type="match status" value="1"/>
</dbReference>
<feature type="transmembrane region" description="Helical" evidence="1">
    <location>
        <begin position="72"/>
        <end position="95"/>
    </location>
</feature>
<name>A7RMP7_NEMVE</name>
<feature type="domain" description="Acyltransferase 3" evidence="2">
    <location>
        <begin position="26"/>
        <end position="421"/>
    </location>
</feature>
<evidence type="ECO:0000256" key="1">
    <source>
        <dbReference type="SAM" id="Phobius"/>
    </source>
</evidence>
<feature type="transmembrane region" description="Helical" evidence="1">
    <location>
        <begin position="256"/>
        <end position="274"/>
    </location>
</feature>
<feature type="transmembrane region" description="Helical" evidence="1">
    <location>
        <begin position="116"/>
        <end position="134"/>
    </location>
</feature>
<feature type="transmembrane region" description="Helical" evidence="1">
    <location>
        <begin position="369"/>
        <end position="387"/>
    </location>
</feature>
<dbReference type="KEGG" id="nve:5519480"/>
<evidence type="ECO:0000313" key="3">
    <source>
        <dbReference type="EMBL" id="EDO47384.1"/>
    </source>
</evidence>
<feature type="transmembrane region" description="Helical" evidence="1">
    <location>
        <begin position="286"/>
        <end position="305"/>
    </location>
</feature>
<feature type="transmembrane region" description="Helical" evidence="1">
    <location>
        <begin position="178"/>
        <end position="199"/>
    </location>
</feature>
<dbReference type="InterPro" id="IPR052728">
    <property type="entry name" value="O2_lipid_transport_reg"/>
</dbReference>
<dbReference type="GO" id="GO:0016747">
    <property type="term" value="F:acyltransferase activity, transferring groups other than amino-acyl groups"/>
    <property type="evidence" value="ECO:0007669"/>
    <property type="project" value="InterPro"/>
</dbReference>
<dbReference type="Proteomes" id="UP000001593">
    <property type="component" value="Unassembled WGS sequence"/>
</dbReference>
<dbReference type="InParanoid" id="A7RMP7"/>
<dbReference type="PANTHER" id="PTHR11161">
    <property type="entry name" value="O-ACYLTRANSFERASE"/>
    <property type="match status" value="1"/>
</dbReference>
<organism evidence="3 4">
    <name type="scientific">Nematostella vectensis</name>
    <name type="common">Starlet sea anemone</name>
    <dbReference type="NCBI Taxonomy" id="45351"/>
    <lineage>
        <taxon>Eukaryota</taxon>
        <taxon>Metazoa</taxon>
        <taxon>Cnidaria</taxon>
        <taxon>Anthozoa</taxon>
        <taxon>Hexacorallia</taxon>
        <taxon>Actiniaria</taxon>
        <taxon>Edwardsiidae</taxon>
        <taxon>Nematostella</taxon>
    </lineage>
</organism>
<accession>A7RMP7</accession>
<gene>
    <name evidence="3" type="ORF">NEMVEDRAFT_v1g86704</name>
</gene>
<dbReference type="HOGENOM" id="CLU_007874_0_3_1"/>
<keyword evidence="1" id="KW-0472">Membrane</keyword>
<dbReference type="OMA" id="GYILFRT"/>
<evidence type="ECO:0000313" key="4">
    <source>
        <dbReference type="Proteomes" id="UP000001593"/>
    </source>
</evidence>
<dbReference type="Pfam" id="PF01757">
    <property type="entry name" value="Acyl_transf_3"/>
    <property type="match status" value="1"/>
</dbReference>